<dbReference type="AlphaFoldDB" id="A0A840I2V3"/>
<organism evidence="2 3">
    <name type="scientific">Parvularcula dongshanensis</name>
    <dbReference type="NCBI Taxonomy" id="1173995"/>
    <lineage>
        <taxon>Bacteria</taxon>
        <taxon>Pseudomonadati</taxon>
        <taxon>Pseudomonadota</taxon>
        <taxon>Alphaproteobacteria</taxon>
        <taxon>Parvularculales</taxon>
        <taxon>Parvularculaceae</taxon>
        <taxon>Parvularcula</taxon>
    </lineage>
</organism>
<dbReference type="EMBL" id="JACHOB010000001">
    <property type="protein sequence ID" value="MBB4658380.1"/>
    <property type="molecule type" value="Genomic_DNA"/>
</dbReference>
<feature type="transmembrane region" description="Helical" evidence="1">
    <location>
        <begin position="145"/>
        <end position="165"/>
    </location>
</feature>
<sequence length="215" mass="23356">MANWGAELRQMGWFALAGIISICLAEATDSALLAYCPIVLFFVLVFLPNQHRELKRRRSNTTTSPHMDNVVAPRSFSRLIRLVVVTWISCGVVSMLAAGLEVLSNRLIGYIPILLASILAVWKAVPIVGDIDERTGNARRLGGRYYKSVVGVSGAMLAAVVWFTSDKIMEETLGVVVHVNDLSTFSSAFVRALFATSALAGSITALSQPTKRVLC</sequence>
<keyword evidence="1" id="KW-0472">Membrane</keyword>
<accession>A0A840I2V3</accession>
<evidence type="ECO:0000313" key="3">
    <source>
        <dbReference type="Proteomes" id="UP000563524"/>
    </source>
</evidence>
<dbReference type="Proteomes" id="UP000563524">
    <property type="component" value="Unassembled WGS sequence"/>
</dbReference>
<keyword evidence="1" id="KW-0812">Transmembrane</keyword>
<feature type="transmembrane region" description="Helical" evidence="1">
    <location>
        <begin position="106"/>
        <end position="125"/>
    </location>
</feature>
<evidence type="ECO:0000256" key="1">
    <source>
        <dbReference type="SAM" id="Phobius"/>
    </source>
</evidence>
<comment type="caution">
    <text evidence="2">The sequence shown here is derived from an EMBL/GenBank/DDBJ whole genome shotgun (WGS) entry which is preliminary data.</text>
</comment>
<evidence type="ECO:0000313" key="2">
    <source>
        <dbReference type="EMBL" id="MBB4658380.1"/>
    </source>
</evidence>
<protein>
    <submittedName>
        <fullName evidence="2">Uncharacterized protein</fullName>
    </submittedName>
</protein>
<feature type="transmembrane region" description="Helical" evidence="1">
    <location>
        <begin position="79"/>
        <end position="100"/>
    </location>
</feature>
<feature type="transmembrane region" description="Helical" evidence="1">
    <location>
        <begin position="185"/>
        <end position="206"/>
    </location>
</feature>
<keyword evidence="3" id="KW-1185">Reference proteome</keyword>
<keyword evidence="1" id="KW-1133">Transmembrane helix</keyword>
<gene>
    <name evidence="2" type="ORF">GGQ59_000880</name>
</gene>
<proteinExistence type="predicted"/>
<reference evidence="2 3" key="1">
    <citation type="submission" date="2020-08" db="EMBL/GenBank/DDBJ databases">
        <title>Genomic Encyclopedia of Type Strains, Phase IV (KMG-IV): sequencing the most valuable type-strain genomes for metagenomic binning, comparative biology and taxonomic classification.</title>
        <authorList>
            <person name="Goeker M."/>
        </authorList>
    </citation>
    <scope>NUCLEOTIDE SEQUENCE [LARGE SCALE GENOMIC DNA]</scope>
    <source>
        <strain evidence="2 3">DSM 102850</strain>
    </source>
</reference>
<name>A0A840I2V3_9PROT</name>
<feature type="transmembrane region" description="Helical" evidence="1">
    <location>
        <begin position="14"/>
        <end position="47"/>
    </location>
</feature>